<dbReference type="GO" id="GO:0005737">
    <property type="term" value="C:cytoplasm"/>
    <property type="evidence" value="ECO:0007669"/>
    <property type="project" value="UniProtKB-SubCell"/>
</dbReference>
<accession>A0A7I8VS47</accession>
<feature type="region of interest" description="Disordered" evidence="13">
    <location>
        <begin position="569"/>
        <end position="623"/>
    </location>
</feature>
<proteinExistence type="inferred from homology"/>
<evidence type="ECO:0000256" key="8">
    <source>
        <dbReference type="ARBA" id="ARBA00023125"/>
    </source>
</evidence>
<dbReference type="InterPro" id="IPR001217">
    <property type="entry name" value="STAT"/>
</dbReference>
<keyword evidence="10" id="KW-0804">Transcription</keyword>
<dbReference type="GO" id="GO:0003677">
    <property type="term" value="F:DNA binding"/>
    <property type="evidence" value="ECO:0007669"/>
    <property type="project" value="UniProtKB-KW"/>
</dbReference>
<dbReference type="Gene3D" id="3.30.505.10">
    <property type="entry name" value="SH2 domain"/>
    <property type="match status" value="1"/>
</dbReference>
<evidence type="ECO:0000256" key="13">
    <source>
        <dbReference type="SAM" id="MobiDB-lite"/>
    </source>
</evidence>
<dbReference type="Proteomes" id="UP000549394">
    <property type="component" value="Unassembled WGS sequence"/>
</dbReference>
<dbReference type="GO" id="GO:0007165">
    <property type="term" value="P:signal transduction"/>
    <property type="evidence" value="ECO:0007669"/>
    <property type="project" value="InterPro"/>
</dbReference>
<dbReference type="GO" id="GO:0003700">
    <property type="term" value="F:DNA-binding transcription factor activity"/>
    <property type="evidence" value="ECO:0007669"/>
    <property type="project" value="InterPro"/>
</dbReference>
<organism evidence="15 16">
    <name type="scientific">Dimorphilus gyrociliatus</name>
    <dbReference type="NCBI Taxonomy" id="2664684"/>
    <lineage>
        <taxon>Eukaryota</taxon>
        <taxon>Metazoa</taxon>
        <taxon>Spiralia</taxon>
        <taxon>Lophotrochozoa</taxon>
        <taxon>Annelida</taxon>
        <taxon>Polychaeta</taxon>
        <taxon>Polychaeta incertae sedis</taxon>
        <taxon>Dinophilidae</taxon>
        <taxon>Dimorphilus</taxon>
    </lineage>
</organism>
<evidence type="ECO:0000313" key="15">
    <source>
        <dbReference type="EMBL" id="CAD5119119.1"/>
    </source>
</evidence>
<keyword evidence="6 12" id="KW-0727">SH2 domain</keyword>
<evidence type="ECO:0000256" key="9">
    <source>
        <dbReference type="ARBA" id="ARBA00023159"/>
    </source>
</evidence>
<feature type="compositionally biased region" description="Basic and acidic residues" evidence="13">
    <location>
        <begin position="614"/>
        <end position="623"/>
    </location>
</feature>
<reference evidence="15 16" key="1">
    <citation type="submission" date="2020-08" db="EMBL/GenBank/DDBJ databases">
        <authorList>
            <person name="Hejnol A."/>
        </authorList>
    </citation>
    <scope>NUCLEOTIDE SEQUENCE [LARGE SCALE GENOMIC DNA]</scope>
</reference>
<evidence type="ECO:0000256" key="10">
    <source>
        <dbReference type="ARBA" id="ARBA00023163"/>
    </source>
</evidence>
<protein>
    <submittedName>
        <fullName evidence="15">DgyrCDS7762</fullName>
    </submittedName>
</protein>
<keyword evidence="7" id="KW-0805">Transcription regulation</keyword>
<evidence type="ECO:0000256" key="3">
    <source>
        <dbReference type="ARBA" id="ARBA00005586"/>
    </source>
</evidence>
<keyword evidence="9" id="KW-0010">Activator</keyword>
<comment type="subcellular location">
    <subcellularLocation>
        <location evidence="2">Cytoplasm</location>
    </subcellularLocation>
    <subcellularLocation>
        <location evidence="1">Nucleus</location>
    </subcellularLocation>
</comment>
<keyword evidence="8" id="KW-0238">DNA-binding</keyword>
<evidence type="ECO:0000256" key="4">
    <source>
        <dbReference type="ARBA" id="ARBA00022490"/>
    </source>
</evidence>
<evidence type="ECO:0000256" key="1">
    <source>
        <dbReference type="ARBA" id="ARBA00004123"/>
    </source>
</evidence>
<evidence type="ECO:0000256" key="2">
    <source>
        <dbReference type="ARBA" id="ARBA00004496"/>
    </source>
</evidence>
<dbReference type="AlphaFoldDB" id="A0A7I8VS47"/>
<keyword evidence="4" id="KW-0963">Cytoplasm</keyword>
<evidence type="ECO:0000256" key="11">
    <source>
        <dbReference type="ARBA" id="ARBA00023242"/>
    </source>
</evidence>
<evidence type="ECO:0000256" key="12">
    <source>
        <dbReference type="PROSITE-ProRule" id="PRU00191"/>
    </source>
</evidence>
<dbReference type="Pfam" id="PF02864">
    <property type="entry name" value="STAT_bind"/>
    <property type="match status" value="1"/>
</dbReference>
<comment type="caution">
    <text evidence="15">The sequence shown here is derived from an EMBL/GenBank/DDBJ whole genome shotgun (WGS) entry which is preliminary data.</text>
</comment>
<dbReference type="GO" id="GO:0005634">
    <property type="term" value="C:nucleus"/>
    <property type="evidence" value="ECO:0007669"/>
    <property type="project" value="UniProtKB-SubCell"/>
</dbReference>
<dbReference type="PROSITE" id="PS50001">
    <property type="entry name" value="SH2"/>
    <property type="match status" value="1"/>
</dbReference>
<dbReference type="InterPro" id="IPR048988">
    <property type="entry name" value="STAT_linker"/>
</dbReference>
<dbReference type="Gene3D" id="2.60.40.630">
    <property type="entry name" value="STAT transcription factor, DNA-binding domain"/>
    <property type="match status" value="1"/>
</dbReference>
<dbReference type="InterPro" id="IPR000980">
    <property type="entry name" value="SH2"/>
</dbReference>
<keyword evidence="11" id="KW-0539">Nucleus</keyword>
<keyword evidence="16" id="KW-1185">Reference proteome</keyword>
<evidence type="ECO:0000256" key="6">
    <source>
        <dbReference type="ARBA" id="ARBA00022999"/>
    </source>
</evidence>
<dbReference type="Gene3D" id="1.10.238.10">
    <property type="entry name" value="EF-hand"/>
    <property type="match status" value="1"/>
</dbReference>
<dbReference type="InterPro" id="IPR012345">
    <property type="entry name" value="STAT_TF_DNA-bd_N"/>
</dbReference>
<keyword evidence="5" id="KW-0597">Phosphoprotein</keyword>
<dbReference type="PANTHER" id="PTHR11801">
    <property type="entry name" value="SIGNAL TRANSDUCER AND ACTIVATOR OF TRANSCRIPTION"/>
    <property type="match status" value="1"/>
</dbReference>
<dbReference type="InterPro" id="IPR013801">
    <property type="entry name" value="STAT_TF_DNA-bd"/>
</dbReference>
<evidence type="ECO:0000256" key="7">
    <source>
        <dbReference type="ARBA" id="ARBA00023015"/>
    </source>
</evidence>
<name>A0A7I8VS47_9ANNE</name>
<evidence type="ECO:0000256" key="5">
    <source>
        <dbReference type="ARBA" id="ARBA00022553"/>
    </source>
</evidence>
<evidence type="ECO:0000313" key="16">
    <source>
        <dbReference type="Proteomes" id="UP000549394"/>
    </source>
</evidence>
<dbReference type="EMBL" id="CAJFCJ010000009">
    <property type="protein sequence ID" value="CAD5119119.1"/>
    <property type="molecule type" value="Genomic_DNA"/>
</dbReference>
<dbReference type="InterPro" id="IPR008967">
    <property type="entry name" value="p53-like_TF_DNA-bd_sf"/>
</dbReference>
<evidence type="ECO:0000259" key="14">
    <source>
        <dbReference type="PROSITE" id="PS50001"/>
    </source>
</evidence>
<dbReference type="Pfam" id="PF21354">
    <property type="entry name" value="STAT_linker"/>
    <property type="match status" value="1"/>
</dbReference>
<dbReference type="SUPFAM" id="SSF49417">
    <property type="entry name" value="p53-like transcription factors"/>
    <property type="match status" value="1"/>
</dbReference>
<feature type="domain" description="SH2" evidence="14">
    <location>
        <begin position="413"/>
        <end position="521"/>
    </location>
</feature>
<comment type="similarity">
    <text evidence="3">Belongs to the transcription factor STAT family.</text>
</comment>
<dbReference type="OrthoDB" id="6140367at2759"/>
<sequence length="695" mass="80593">MGESSFWERTCKYSSLEEEVKNFNKSIFDACNDVNKRDFSGGIGEFKHVCHMLIDLKGRLCYVIDYWKICQRKSLNGSGLVEDFQNHGPECLRLIDDGSRMFLLTARKIVEKCIDHMHVNQAGEIINLLYKPVMDFVERSALIIVNQPPQILKVDKKIIKNIPMVVKLLGQDCLKVTSPLQVIPIYECDVEQASRVWDRDSERYINKFGRIITKEHLRHDSESTDRSIVWNIQKLSMDRVNRQEKSDKKDFIREKKYFFVIQVECQTDIPHFKSCLAKDITLPITLIKHVTQTVDALGTIFWFNLFGNSSRGRVQDSQIPTKVKWVYLKKFLKSIWSKKTFTAKYQRPLNDNDLKYLASRVLRCEYRDNFDDEEVTWEQFHRKRLREESGKDFTFWKYFYACLTTASNYKIEWAKGVIFGFATPNHVKAILFDGQRKHGAFLVRFSEKAINKDQSQEVCGQLTLEVLYVTSRDKRIILKTRQNLKEKELKKTGLVRILLSMQYDCPIKRQRFPLLRKLVIYDGSEKEFVNNSEYILSMVPEMSKGSSTSYEELQMTTIIVVDVSKVERENEHDEIAGSENRSDPNSSPCSPDGNIFSRPYNPAAPAFGNNADSDSDRMSERGDSEAWINQLFQELMKDGPTLSDIQEQPVRTQNEVTEIANPEPIPTSILANGGFFLANNNQMFRLVPVEPMTMT</sequence>
<dbReference type="InterPro" id="IPR036860">
    <property type="entry name" value="SH2_dom_sf"/>
</dbReference>
<gene>
    <name evidence="15" type="ORF">DGYR_LOCUS7404</name>
</gene>